<evidence type="ECO:0000256" key="1">
    <source>
        <dbReference type="SAM" id="MobiDB-lite"/>
    </source>
</evidence>
<dbReference type="VEuPathDB" id="FungiDB:GLRG_11756"/>
<name>E3R0H3_COLGM</name>
<gene>
    <name evidence="3" type="ORF">GLRG_11756</name>
</gene>
<dbReference type="Pfam" id="PF20516">
    <property type="entry name" value="PDDEXK_12"/>
    <property type="match status" value="1"/>
</dbReference>
<accession>E3R0H3</accession>
<dbReference type="HOGENOM" id="CLU_027219_0_3_1"/>
<keyword evidence="4" id="KW-1185">Reference proteome</keyword>
<proteinExistence type="predicted"/>
<sequence length="448" mass="49453">MDDVNYSGQEDARAHRDGTPPSPNPKRPRVNDAEVDADTTPRGPRTLPGRTRITQYATGALNSDAGSISASSPSANSDTALLYRSSSAKGSSSKKRPRQSSPRKQTMLMVMEDAVEIMSFGGLADPPEKLDDLATRIDELAKGKGILSKSVQGSIREAQEQNRRWFRWVEDVSFAEASATITGASTLSMVSFIKRTRDELGPTPSLHDARLIWSNAEDCYRFQHFESQWNCAVHYQILEAAFQASPQLGFCGVTGVQIHPDYTRSGRVSHHNKKVDFCIFLKQDSPELKAAALQSSIKSLNQTDYPALLTRPIFFSIETKTPGDKWAEAVNQITAWLVAQWDVLDDQVFRAQGADVVAADTSGAAGRKPSAAAASGLVFLPGIIVQGHEWYFVAVTRAADGRTQRWEKTLIGTTERIDGVYKITAVLQLLGCWAQNEYWPWFQRAVLR</sequence>
<dbReference type="OrthoDB" id="4161186at2759"/>
<feature type="domain" description="PD-(D/E)XK nuclease-like" evidence="2">
    <location>
        <begin position="197"/>
        <end position="439"/>
    </location>
</feature>
<dbReference type="InterPro" id="IPR046797">
    <property type="entry name" value="PDDEXK_12"/>
</dbReference>
<organism evidence="4">
    <name type="scientific">Colletotrichum graminicola (strain M1.001 / M2 / FGSC 10212)</name>
    <name type="common">Maize anthracnose fungus</name>
    <name type="synonym">Glomerella graminicola</name>
    <dbReference type="NCBI Taxonomy" id="645133"/>
    <lineage>
        <taxon>Eukaryota</taxon>
        <taxon>Fungi</taxon>
        <taxon>Dikarya</taxon>
        <taxon>Ascomycota</taxon>
        <taxon>Pezizomycotina</taxon>
        <taxon>Sordariomycetes</taxon>
        <taxon>Hypocreomycetidae</taxon>
        <taxon>Glomerellales</taxon>
        <taxon>Glomerellaceae</taxon>
        <taxon>Colletotrichum</taxon>
        <taxon>Colletotrichum graminicola species complex</taxon>
    </lineage>
</organism>
<dbReference type="STRING" id="645133.E3R0H3"/>
<evidence type="ECO:0000259" key="2">
    <source>
        <dbReference type="Pfam" id="PF20516"/>
    </source>
</evidence>
<dbReference type="EMBL" id="GG697445">
    <property type="protein sequence ID" value="EFQ36611.1"/>
    <property type="molecule type" value="Genomic_DNA"/>
</dbReference>
<dbReference type="AlphaFoldDB" id="E3R0H3"/>
<dbReference type="Proteomes" id="UP000008782">
    <property type="component" value="Unassembled WGS sequence"/>
</dbReference>
<feature type="region of interest" description="Disordered" evidence="1">
    <location>
        <begin position="1"/>
        <end position="105"/>
    </location>
</feature>
<feature type="compositionally biased region" description="Low complexity" evidence="1">
    <location>
        <begin position="63"/>
        <end position="91"/>
    </location>
</feature>
<evidence type="ECO:0000313" key="4">
    <source>
        <dbReference type="Proteomes" id="UP000008782"/>
    </source>
</evidence>
<evidence type="ECO:0000313" key="3">
    <source>
        <dbReference type="EMBL" id="EFQ36611.1"/>
    </source>
</evidence>
<dbReference type="RefSeq" id="XP_008100631.1">
    <property type="nucleotide sequence ID" value="XM_008102440.1"/>
</dbReference>
<feature type="compositionally biased region" description="Low complexity" evidence="1">
    <location>
        <begin position="40"/>
        <end position="52"/>
    </location>
</feature>
<protein>
    <recommendedName>
        <fullName evidence="2">PD-(D/E)XK nuclease-like domain-containing protein</fullName>
    </recommendedName>
</protein>
<reference evidence="4" key="1">
    <citation type="journal article" date="2012" name="Nat. Genet.">
        <title>Lifestyle transitions in plant pathogenic Colletotrichum fungi deciphered by genome and transcriptome analyses.</title>
        <authorList>
            <person name="O'Connell R.J."/>
            <person name="Thon M.R."/>
            <person name="Hacquard S."/>
            <person name="Amyotte S.G."/>
            <person name="Kleemann J."/>
            <person name="Torres M.F."/>
            <person name="Damm U."/>
            <person name="Buiate E.A."/>
            <person name="Epstein L."/>
            <person name="Alkan N."/>
            <person name="Altmueller J."/>
            <person name="Alvarado-Balderrama L."/>
            <person name="Bauser C.A."/>
            <person name="Becker C."/>
            <person name="Birren B.W."/>
            <person name="Chen Z."/>
            <person name="Choi J."/>
            <person name="Crouch J.A."/>
            <person name="Duvick J.P."/>
            <person name="Farman M.A."/>
            <person name="Gan P."/>
            <person name="Heiman D."/>
            <person name="Henrissat B."/>
            <person name="Howard R.J."/>
            <person name="Kabbage M."/>
            <person name="Koch C."/>
            <person name="Kracher B."/>
            <person name="Kubo Y."/>
            <person name="Law A.D."/>
            <person name="Lebrun M.-H."/>
            <person name="Lee Y.-H."/>
            <person name="Miyara I."/>
            <person name="Moore N."/>
            <person name="Neumann U."/>
            <person name="Nordstroem K."/>
            <person name="Panaccione D.G."/>
            <person name="Panstruga R."/>
            <person name="Place M."/>
            <person name="Proctor R.H."/>
            <person name="Prusky D."/>
            <person name="Rech G."/>
            <person name="Reinhardt R."/>
            <person name="Rollins J.A."/>
            <person name="Rounsley S."/>
            <person name="Schardl C.L."/>
            <person name="Schwartz D.C."/>
            <person name="Shenoy N."/>
            <person name="Shirasu K."/>
            <person name="Sikhakolli U.R."/>
            <person name="Stueber K."/>
            <person name="Sukno S.A."/>
            <person name="Sweigard J.A."/>
            <person name="Takano Y."/>
            <person name="Takahara H."/>
            <person name="Trail F."/>
            <person name="van der Does H.C."/>
            <person name="Voll L.M."/>
            <person name="Will I."/>
            <person name="Young S."/>
            <person name="Zeng Q."/>
            <person name="Zhang J."/>
            <person name="Zhou S."/>
            <person name="Dickman M.B."/>
            <person name="Schulze-Lefert P."/>
            <person name="Ver Loren van Themaat E."/>
            <person name="Ma L.-J."/>
            <person name="Vaillancourt L.J."/>
        </authorList>
    </citation>
    <scope>NUCLEOTIDE SEQUENCE [LARGE SCALE GENOMIC DNA]</scope>
    <source>
        <strain evidence="4">M1.001 / M2 / FGSC 10212</strain>
    </source>
</reference>
<dbReference type="eggNOG" id="ENOG502SSXD">
    <property type="taxonomic scope" value="Eukaryota"/>
</dbReference>
<dbReference type="GeneID" id="24417120"/>